<dbReference type="EMBL" id="CP064939">
    <property type="protein sequence ID" value="QPH39023.1"/>
    <property type="molecule type" value="Genomic_DNA"/>
</dbReference>
<comment type="cofactor">
    <cofactor evidence="1">
        <name>Mg(2+)</name>
        <dbReference type="ChEBI" id="CHEBI:18420"/>
    </cofactor>
</comment>
<dbReference type="GO" id="GO:0000287">
    <property type="term" value="F:magnesium ion binding"/>
    <property type="evidence" value="ECO:0007669"/>
    <property type="project" value="InterPro"/>
</dbReference>
<name>A0A7S9PYC1_9SPHI</name>
<dbReference type="AlphaFoldDB" id="A0A7S9PYC1"/>
<dbReference type="GO" id="GO:0004427">
    <property type="term" value="F:inorganic diphosphate phosphatase activity"/>
    <property type="evidence" value="ECO:0007669"/>
    <property type="project" value="UniProtKB-EC"/>
</dbReference>
<keyword evidence="3" id="KW-0479">Metal-binding</keyword>
<dbReference type="KEGG" id="pex:IZT61_18465"/>
<keyword evidence="7" id="KW-1185">Reference proteome</keyword>
<reference evidence="6 7" key="1">
    <citation type="submission" date="2020-11" db="EMBL/GenBank/DDBJ databases">
        <title>Pedobacter endophytica, an endophytic bacteria isolated form Carex pumila.</title>
        <authorList>
            <person name="Peng Y."/>
            <person name="Jiang L."/>
            <person name="Lee J."/>
        </authorList>
    </citation>
    <scope>NUCLEOTIDE SEQUENCE [LARGE SCALE GENOMIC DNA]</scope>
    <source>
        <strain evidence="6 7">JBR3-12</strain>
    </source>
</reference>
<proteinExistence type="predicted"/>
<dbReference type="Pfam" id="PF00719">
    <property type="entry name" value="Pyrophosphatase"/>
    <property type="match status" value="1"/>
</dbReference>
<keyword evidence="5" id="KW-0460">Magnesium</keyword>
<protein>
    <recommendedName>
        <fullName evidence="2">inorganic diphosphatase</fullName>
        <ecNumber evidence="2">3.6.1.1</ecNumber>
    </recommendedName>
</protein>
<evidence type="ECO:0000313" key="6">
    <source>
        <dbReference type="EMBL" id="QPH39023.1"/>
    </source>
</evidence>
<evidence type="ECO:0000313" key="7">
    <source>
        <dbReference type="Proteomes" id="UP000594759"/>
    </source>
</evidence>
<dbReference type="InterPro" id="IPR008162">
    <property type="entry name" value="Pyrophosphatase"/>
</dbReference>
<dbReference type="PANTHER" id="PTHR10286">
    <property type="entry name" value="INORGANIC PYROPHOSPHATASE"/>
    <property type="match status" value="1"/>
</dbReference>
<evidence type="ECO:0000256" key="5">
    <source>
        <dbReference type="ARBA" id="ARBA00022842"/>
    </source>
</evidence>
<dbReference type="EC" id="3.6.1.1" evidence="2"/>
<dbReference type="Gene3D" id="3.90.80.10">
    <property type="entry name" value="Inorganic pyrophosphatase"/>
    <property type="match status" value="1"/>
</dbReference>
<dbReference type="RefSeq" id="WP_196098498.1">
    <property type="nucleotide sequence ID" value="NZ_CP064939.1"/>
</dbReference>
<dbReference type="GO" id="GO:0006796">
    <property type="term" value="P:phosphate-containing compound metabolic process"/>
    <property type="evidence" value="ECO:0007669"/>
    <property type="project" value="InterPro"/>
</dbReference>
<gene>
    <name evidence="6" type="ORF">IZT61_18465</name>
</gene>
<accession>A0A7S9PYC1</accession>
<sequence>MPKEELVTVIVETPKGSQQKFDYSPNTGRFELMKLLPAGMYFPFDFGFIPDTIGEDGDPIDVMVISELKTFTGCVVKCRIIGAISAEQTERDGATMRNDRILAIPETSMEYAKIKTMRELPKGLVNQIESFFIAYNEQAGKTFKPLANITPAMANKRIKEGAEKNRESKTLVEIFLPRVNDKTAESKLNQLKNKLIRQFGGLTAYDRGAAEGKWLANDKVEQDAITVIEVMTNEFDDDYWKLVKADLEKLLNQSQILIRYSKINQLV</sequence>
<evidence type="ECO:0000256" key="3">
    <source>
        <dbReference type="ARBA" id="ARBA00022723"/>
    </source>
</evidence>
<dbReference type="SUPFAM" id="SSF50324">
    <property type="entry name" value="Inorganic pyrophosphatase"/>
    <property type="match status" value="1"/>
</dbReference>
<evidence type="ECO:0000256" key="4">
    <source>
        <dbReference type="ARBA" id="ARBA00022801"/>
    </source>
</evidence>
<keyword evidence="4" id="KW-0378">Hydrolase</keyword>
<evidence type="ECO:0000256" key="2">
    <source>
        <dbReference type="ARBA" id="ARBA00012146"/>
    </source>
</evidence>
<dbReference type="Proteomes" id="UP000594759">
    <property type="component" value="Chromosome"/>
</dbReference>
<organism evidence="6 7">
    <name type="scientific">Pedobacter endophyticus</name>
    <dbReference type="NCBI Taxonomy" id="2789740"/>
    <lineage>
        <taxon>Bacteria</taxon>
        <taxon>Pseudomonadati</taxon>
        <taxon>Bacteroidota</taxon>
        <taxon>Sphingobacteriia</taxon>
        <taxon>Sphingobacteriales</taxon>
        <taxon>Sphingobacteriaceae</taxon>
        <taxon>Pedobacter</taxon>
    </lineage>
</organism>
<dbReference type="PROSITE" id="PS00387">
    <property type="entry name" value="PPASE"/>
    <property type="match status" value="1"/>
</dbReference>
<evidence type="ECO:0000256" key="1">
    <source>
        <dbReference type="ARBA" id="ARBA00001946"/>
    </source>
</evidence>
<dbReference type="InterPro" id="IPR036649">
    <property type="entry name" value="Pyrophosphatase_sf"/>
</dbReference>
<dbReference type="GO" id="GO:0005737">
    <property type="term" value="C:cytoplasm"/>
    <property type="evidence" value="ECO:0007669"/>
    <property type="project" value="InterPro"/>
</dbReference>